<organism evidence="1 2">
    <name type="scientific">Liparis tanakae</name>
    <name type="common">Tanaka's snailfish</name>
    <dbReference type="NCBI Taxonomy" id="230148"/>
    <lineage>
        <taxon>Eukaryota</taxon>
        <taxon>Metazoa</taxon>
        <taxon>Chordata</taxon>
        <taxon>Craniata</taxon>
        <taxon>Vertebrata</taxon>
        <taxon>Euteleostomi</taxon>
        <taxon>Actinopterygii</taxon>
        <taxon>Neopterygii</taxon>
        <taxon>Teleostei</taxon>
        <taxon>Neoteleostei</taxon>
        <taxon>Acanthomorphata</taxon>
        <taxon>Eupercaria</taxon>
        <taxon>Perciformes</taxon>
        <taxon>Cottioidei</taxon>
        <taxon>Cottales</taxon>
        <taxon>Liparidae</taxon>
        <taxon>Liparis</taxon>
    </lineage>
</organism>
<keyword evidence="2" id="KW-1185">Reference proteome</keyword>
<protein>
    <submittedName>
        <fullName evidence="1">Uncharacterized protein</fullName>
    </submittedName>
</protein>
<reference evidence="1 2" key="1">
    <citation type="submission" date="2019-03" db="EMBL/GenBank/DDBJ databases">
        <title>First draft genome of Liparis tanakae, snailfish: a comprehensive survey of snailfish specific genes.</title>
        <authorList>
            <person name="Kim W."/>
            <person name="Song I."/>
            <person name="Jeong J.-H."/>
            <person name="Kim D."/>
            <person name="Kim S."/>
            <person name="Ryu S."/>
            <person name="Song J.Y."/>
            <person name="Lee S.K."/>
        </authorList>
    </citation>
    <scope>NUCLEOTIDE SEQUENCE [LARGE SCALE GENOMIC DNA]</scope>
    <source>
        <tissue evidence="1">Muscle</tissue>
    </source>
</reference>
<accession>A0A4Z2IKV0</accession>
<evidence type="ECO:0000313" key="1">
    <source>
        <dbReference type="EMBL" id="TNN78670.1"/>
    </source>
</evidence>
<proteinExistence type="predicted"/>
<name>A0A4Z2IKV0_9TELE</name>
<dbReference type="Proteomes" id="UP000314294">
    <property type="component" value="Unassembled WGS sequence"/>
</dbReference>
<comment type="caution">
    <text evidence="1">The sequence shown here is derived from an EMBL/GenBank/DDBJ whole genome shotgun (WGS) entry which is preliminary data.</text>
</comment>
<gene>
    <name evidence="1" type="ORF">EYF80_011074</name>
</gene>
<dbReference type="AlphaFoldDB" id="A0A4Z2IKV0"/>
<evidence type="ECO:0000313" key="2">
    <source>
        <dbReference type="Proteomes" id="UP000314294"/>
    </source>
</evidence>
<dbReference type="EMBL" id="SRLO01000071">
    <property type="protein sequence ID" value="TNN78670.1"/>
    <property type="molecule type" value="Genomic_DNA"/>
</dbReference>
<sequence>MAYCRGFTQDCRQNGCLVSPTECLQEDDRRSCFPSRQSNSLHLPLITSLVPHYLHLVLTPFSPAAHPLVQHTGCYLRQSEKDSTANLEMQYPPPFAATLPSTDATLTIRPRAFLMSGRKIVVIAIHPFMLTFSMLW</sequence>